<dbReference type="InterPro" id="IPR002397">
    <property type="entry name" value="Cyt_P450_B"/>
</dbReference>
<name>A0A5J6FLL2_9ACTN</name>
<dbReference type="Pfam" id="PF00067">
    <property type="entry name" value="p450"/>
    <property type="match status" value="1"/>
</dbReference>
<evidence type="ECO:0000313" key="10">
    <source>
        <dbReference type="Proteomes" id="UP000326178"/>
    </source>
</evidence>
<keyword evidence="10" id="KW-1185">Reference proteome</keyword>
<organism evidence="9 10">
    <name type="scientific">Streptomyces nitrosporeus</name>
    <dbReference type="NCBI Taxonomy" id="28894"/>
    <lineage>
        <taxon>Bacteria</taxon>
        <taxon>Bacillati</taxon>
        <taxon>Actinomycetota</taxon>
        <taxon>Actinomycetes</taxon>
        <taxon>Kitasatosporales</taxon>
        <taxon>Streptomycetaceae</taxon>
        <taxon>Streptomyces</taxon>
    </lineage>
</organism>
<dbReference type="InterPro" id="IPR036396">
    <property type="entry name" value="Cyt_P450_sf"/>
</dbReference>
<dbReference type="AlphaFoldDB" id="A0A5J6FLL2"/>
<dbReference type="InterPro" id="IPR001128">
    <property type="entry name" value="Cyt_P450"/>
</dbReference>
<keyword evidence="5 7" id="KW-0408">Iron</keyword>
<dbReference type="Proteomes" id="UP000326178">
    <property type="component" value="Chromosome"/>
</dbReference>
<keyword evidence="4 7" id="KW-0560">Oxidoreductase</keyword>
<keyword evidence="6 7" id="KW-0503">Monooxygenase</keyword>
<reference evidence="9 10" key="1">
    <citation type="submission" date="2017-09" db="EMBL/GenBank/DDBJ databases">
        <authorList>
            <person name="Lee N."/>
            <person name="Cho B.-K."/>
        </authorList>
    </citation>
    <scope>NUCLEOTIDE SEQUENCE [LARGE SCALE GENOMIC DNA]</scope>
    <source>
        <strain evidence="9 10">ATCC 12769</strain>
    </source>
</reference>
<dbReference type="PANTHER" id="PTHR46696">
    <property type="entry name" value="P450, PUTATIVE (EUROFUNG)-RELATED"/>
    <property type="match status" value="1"/>
</dbReference>
<dbReference type="PANTHER" id="PTHR46696:SF1">
    <property type="entry name" value="CYTOCHROME P450 YJIB-RELATED"/>
    <property type="match status" value="1"/>
</dbReference>
<evidence type="ECO:0000256" key="6">
    <source>
        <dbReference type="ARBA" id="ARBA00023033"/>
    </source>
</evidence>
<dbReference type="OrthoDB" id="5500002at2"/>
<feature type="compositionally biased region" description="Low complexity" evidence="8">
    <location>
        <begin position="1"/>
        <end position="20"/>
    </location>
</feature>
<evidence type="ECO:0000256" key="8">
    <source>
        <dbReference type="SAM" id="MobiDB-lite"/>
    </source>
</evidence>
<evidence type="ECO:0000256" key="7">
    <source>
        <dbReference type="RuleBase" id="RU000461"/>
    </source>
</evidence>
<evidence type="ECO:0000256" key="4">
    <source>
        <dbReference type="ARBA" id="ARBA00023002"/>
    </source>
</evidence>
<keyword evidence="2 7" id="KW-0349">Heme</keyword>
<protein>
    <submittedName>
        <fullName evidence="9">Cytochrome P450</fullName>
    </submittedName>
</protein>
<dbReference type="Gene3D" id="1.10.630.10">
    <property type="entry name" value="Cytochrome P450"/>
    <property type="match status" value="1"/>
</dbReference>
<dbReference type="GO" id="GO:0016705">
    <property type="term" value="F:oxidoreductase activity, acting on paired donors, with incorporation or reduction of molecular oxygen"/>
    <property type="evidence" value="ECO:0007669"/>
    <property type="project" value="InterPro"/>
</dbReference>
<comment type="similarity">
    <text evidence="1 7">Belongs to the cytochrome P450 family.</text>
</comment>
<gene>
    <name evidence="9" type="ORF">CP967_18835</name>
</gene>
<dbReference type="FunFam" id="1.10.630.10:FF:000018">
    <property type="entry name" value="Cytochrome P450 monooxygenase"/>
    <property type="match status" value="1"/>
</dbReference>
<dbReference type="SUPFAM" id="SSF48264">
    <property type="entry name" value="Cytochrome P450"/>
    <property type="match status" value="1"/>
</dbReference>
<dbReference type="EMBL" id="CP023702">
    <property type="protein sequence ID" value="QEU76637.1"/>
    <property type="molecule type" value="Genomic_DNA"/>
</dbReference>
<dbReference type="PRINTS" id="PR00359">
    <property type="entry name" value="BP450"/>
</dbReference>
<sequence length="430" mass="47391">MTTTDRAADAAGTGAAGADRLPPEFFTDPEPGGTHAANTRLRTSGCPVHAINYPPGGDAYVVADYATALEGFSDPRLSKQVENAPAWFRDLLEDSSPVLIRNMITADAPEHTRLRRLVSRAFVPRRMALLRPRIQEITDELIDALPESGEVDLMEFAFSLPMRVICEFLGVPIEDRPDLHAWGYWLSGAPFADEESNAELKRASDSIERYLVDLLDERRRTGLGEDLVSILLRAADEEDVFTNDELVSTLVLLIIAGHKTTANLIGNGMQALFAHPDQLELLRAKPELAESAVEEFLRFEPPVYRGTLRVATEDMELAGCPIPKEGFVHILMDSANRDPEAFEDPDRLDITRGPNRHLAFGQGAHFCVGAPLSRVEGQVAFPTLLRRLPGLTLAVPHDSLDWVFDNSTSRGLKKLPVRYDARLAAGEGDH</sequence>
<evidence type="ECO:0000256" key="2">
    <source>
        <dbReference type="ARBA" id="ARBA00022617"/>
    </source>
</evidence>
<dbReference type="PROSITE" id="PS00086">
    <property type="entry name" value="CYTOCHROME_P450"/>
    <property type="match status" value="1"/>
</dbReference>
<dbReference type="GO" id="GO:0020037">
    <property type="term" value="F:heme binding"/>
    <property type="evidence" value="ECO:0007669"/>
    <property type="project" value="InterPro"/>
</dbReference>
<feature type="region of interest" description="Disordered" evidence="8">
    <location>
        <begin position="1"/>
        <end position="35"/>
    </location>
</feature>
<evidence type="ECO:0000313" key="9">
    <source>
        <dbReference type="EMBL" id="QEU76637.1"/>
    </source>
</evidence>
<proteinExistence type="inferred from homology"/>
<dbReference type="GO" id="GO:0005506">
    <property type="term" value="F:iron ion binding"/>
    <property type="evidence" value="ECO:0007669"/>
    <property type="project" value="InterPro"/>
</dbReference>
<dbReference type="InterPro" id="IPR017972">
    <property type="entry name" value="Cyt_P450_CS"/>
</dbReference>
<evidence type="ECO:0000256" key="3">
    <source>
        <dbReference type="ARBA" id="ARBA00022723"/>
    </source>
</evidence>
<evidence type="ECO:0000256" key="1">
    <source>
        <dbReference type="ARBA" id="ARBA00010617"/>
    </source>
</evidence>
<dbReference type="GO" id="GO:0004497">
    <property type="term" value="F:monooxygenase activity"/>
    <property type="evidence" value="ECO:0007669"/>
    <property type="project" value="UniProtKB-KW"/>
</dbReference>
<dbReference type="CDD" id="cd11029">
    <property type="entry name" value="CYP107-like"/>
    <property type="match status" value="1"/>
</dbReference>
<dbReference type="KEGG" id="snk:CP967_18835"/>
<accession>A0A5J6FLL2</accession>
<evidence type="ECO:0000256" key="5">
    <source>
        <dbReference type="ARBA" id="ARBA00023004"/>
    </source>
</evidence>
<keyword evidence="3 7" id="KW-0479">Metal-binding</keyword>